<dbReference type="InterPro" id="IPR013859">
    <property type="entry name" value="Ssr4_N"/>
</dbReference>
<name>A0A6A4I8R1_9AGAR</name>
<feature type="coiled-coil region" evidence="1">
    <location>
        <begin position="331"/>
        <end position="358"/>
    </location>
</feature>
<dbReference type="Proteomes" id="UP000799118">
    <property type="component" value="Unassembled WGS sequence"/>
</dbReference>
<keyword evidence="5" id="KW-1185">Reference proteome</keyword>
<evidence type="ECO:0000313" key="4">
    <source>
        <dbReference type="EMBL" id="KAE9407089.1"/>
    </source>
</evidence>
<feature type="compositionally biased region" description="Pro residues" evidence="2">
    <location>
        <begin position="258"/>
        <end position="270"/>
    </location>
</feature>
<organism evidence="4 5">
    <name type="scientific">Gymnopus androsaceus JB14</name>
    <dbReference type="NCBI Taxonomy" id="1447944"/>
    <lineage>
        <taxon>Eukaryota</taxon>
        <taxon>Fungi</taxon>
        <taxon>Dikarya</taxon>
        <taxon>Basidiomycota</taxon>
        <taxon>Agaricomycotina</taxon>
        <taxon>Agaricomycetes</taxon>
        <taxon>Agaricomycetidae</taxon>
        <taxon>Agaricales</taxon>
        <taxon>Marasmiineae</taxon>
        <taxon>Omphalotaceae</taxon>
        <taxon>Gymnopus</taxon>
    </lineage>
</organism>
<evidence type="ECO:0000256" key="1">
    <source>
        <dbReference type="SAM" id="Coils"/>
    </source>
</evidence>
<accession>A0A6A4I8R1</accession>
<gene>
    <name evidence="4" type="ORF">BT96DRAFT_851086</name>
</gene>
<dbReference type="Pfam" id="PF08549">
    <property type="entry name" value="SWI-SNF_Ssr4_N"/>
    <property type="match status" value="1"/>
</dbReference>
<protein>
    <recommendedName>
        <fullName evidence="3">SWI/SNF and RSC complexes subunit Ssr4 N-terminal domain-containing protein</fullName>
    </recommendedName>
</protein>
<feature type="region of interest" description="Disordered" evidence="2">
    <location>
        <begin position="246"/>
        <end position="285"/>
    </location>
</feature>
<evidence type="ECO:0000256" key="2">
    <source>
        <dbReference type="SAM" id="MobiDB-lite"/>
    </source>
</evidence>
<keyword evidence="1" id="KW-0175">Coiled coil</keyword>
<dbReference type="AlphaFoldDB" id="A0A6A4I8R1"/>
<dbReference type="GO" id="GO:0006338">
    <property type="term" value="P:chromatin remodeling"/>
    <property type="evidence" value="ECO:0007669"/>
    <property type="project" value="InterPro"/>
</dbReference>
<evidence type="ECO:0000259" key="3">
    <source>
        <dbReference type="Pfam" id="PF08549"/>
    </source>
</evidence>
<dbReference type="OrthoDB" id="5321006at2759"/>
<feature type="domain" description="SWI/SNF and RSC complexes subunit Ssr4 N-terminal" evidence="3">
    <location>
        <begin position="23"/>
        <end position="144"/>
    </location>
</feature>
<dbReference type="EMBL" id="ML769398">
    <property type="protein sequence ID" value="KAE9407089.1"/>
    <property type="molecule type" value="Genomic_DNA"/>
</dbReference>
<reference evidence="4" key="1">
    <citation type="journal article" date="2019" name="Environ. Microbiol.">
        <title>Fungal ecological strategies reflected in gene transcription - a case study of two litter decomposers.</title>
        <authorList>
            <person name="Barbi F."/>
            <person name="Kohler A."/>
            <person name="Barry K."/>
            <person name="Baskaran P."/>
            <person name="Daum C."/>
            <person name="Fauchery L."/>
            <person name="Ihrmark K."/>
            <person name="Kuo A."/>
            <person name="LaButti K."/>
            <person name="Lipzen A."/>
            <person name="Morin E."/>
            <person name="Grigoriev I.V."/>
            <person name="Henrissat B."/>
            <person name="Lindahl B."/>
            <person name="Martin F."/>
        </authorList>
    </citation>
    <scope>NUCLEOTIDE SEQUENCE</scope>
    <source>
        <strain evidence="4">JB14</strain>
    </source>
</reference>
<sequence>MPANLASIMAEIQALQSEGLVLRYPDTFQHSQLNFDVVVNMLMRASQQAMTMPFVWSWLDRPQDGQVFLIYLAQPAFPPDGIRWQDAETKYSVGQGSPKELEVCEIKYGFVPGSGETNSTRMRRRYRMVHGGMPQLWLVHYSRVAGPPIPPALVTQPVRMYPLRQVTEPGMFVIGEKVGQKVYPPGGGPGPAMGGMGNIGMGGMQPGMGNMVGGPMGGMAGGPGYSQQAHLAQQNANMEMLEARRREREMAARGGPPGAGPGPRAPPPGAGRPRGMEDDDSGDEMENISARTLALTRYKRNHDLMNEVFAQAAFGHKQVPAISSPYSNFDKKEVDEKVIKLSAEIEALKARAEERKLQKLGDEEPRHA</sequence>
<evidence type="ECO:0000313" key="5">
    <source>
        <dbReference type="Proteomes" id="UP000799118"/>
    </source>
</evidence>
<proteinExistence type="predicted"/>